<evidence type="ECO:0000313" key="2">
    <source>
        <dbReference type="EMBL" id="MDP9821757.1"/>
    </source>
</evidence>
<feature type="domain" description="Glycosyltransferase 2-like" evidence="1">
    <location>
        <begin position="11"/>
        <end position="128"/>
    </location>
</feature>
<keyword evidence="3" id="KW-1185">Reference proteome</keyword>
<dbReference type="Pfam" id="PF00535">
    <property type="entry name" value="Glycos_transf_2"/>
    <property type="match status" value="1"/>
</dbReference>
<evidence type="ECO:0000313" key="3">
    <source>
        <dbReference type="Proteomes" id="UP001240447"/>
    </source>
</evidence>
<evidence type="ECO:0000259" key="1">
    <source>
        <dbReference type="Pfam" id="PF00535"/>
    </source>
</evidence>
<dbReference type="CDD" id="cd00761">
    <property type="entry name" value="Glyco_tranf_GTA_type"/>
    <property type="match status" value="1"/>
</dbReference>
<name>A0ABT9NMW5_9ACTN</name>
<dbReference type="EMBL" id="JAUSQM010000001">
    <property type="protein sequence ID" value="MDP9821757.1"/>
    <property type="molecule type" value="Genomic_DNA"/>
</dbReference>
<dbReference type="SUPFAM" id="SSF53448">
    <property type="entry name" value="Nucleotide-diphospho-sugar transferases"/>
    <property type="match status" value="1"/>
</dbReference>
<accession>A0ABT9NMW5</accession>
<comment type="caution">
    <text evidence="2">The sequence shown here is derived from an EMBL/GenBank/DDBJ whole genome shotgun (WGS) entry which is preliminary data.</text>
</comment>
<dbReference type="PANTHER" id="PTHR43685:SF2">
    <property type="entry name" value="GLYCOSYLTRANSFERASE 2-LIKE DOMAIN-CONTAINING PROTEIN"/>
    <property type="match status" value="1"/>
</dbReference>
<sequence length="353" mass="38822">MVHAVAVTVAVIVTAHNRADQLEAALSSATAQTYPHLDIVVVDDASTDRTPEVCRRYAAIDSRVRVLRMERNGGVARARNAGLDAVRSDYVAFLDGDDYADPPWIEEMLTAALATDAPLVATGHVVDMHAGGDAAVKSESRPVDELTLMPGGPVPAVHPQPFVWAMGYCWNKLYLRSFLEQHRLRFDPAWPLFEDMMFNLDLMAVAPRVALIPAAHYHYVQHSADRLTNRPQVPDLRFRAHLAQRLVAQLERWGLEGQMKPVIGSLLGWSMAVECSRTTPPGVRAAPALRDALGDPGVQWMITRAVSEGHVRRVDRPVVAALRAGRVRSARTLALAVLGLARVRAWLGLRLAR</sequence>
<dbReference type="InterPro" id="IPR001173">
    <property type="entry name" value="Glyco_trans_2-like"/>
</dbReference>
<dbReference type="InterPro" id="IPR050834">
    <property type="entry name" value="Glycosyltransf_2"/>
</dbReference>
<dbReference type="PANTHER" id="PTHR43685">
    <property type="entry name" value="GLYCOSYLTRANSFERASE"/>
    <property type="match status" value="1"/>
</dbReference>
<gene>
    <name evidence="2" type="ORF">J2S59_001566</name>
</gene>
<dbReference type="Proteomes" id="UP001240447">
    <property type="component" value="Unassembled WGS sequence"/>
</dbReference>
<proteinExistence type="predicted"/>
<protein>
    <recommendedName>
        <fullName evidence="1">Glycosyltransferase 2-like domain-containing protein</fullName>
    </recommendedName>
</protein>
<dbReference type="Gene3D" id="3.90.550.10">
    <property type="entry name" value="Spore Coat Polysaccharide Biosynthesis Protein SpsA, Chain A"/>
    <property type="match status" value="1"/>
</dbReference>
<reference evidence="2 3" key="1">
    <citation type="submission" date="2023-07" db="EMBL/GenBank/DDBJ databases">
        <title>Sequencing the genomes of 1000 actinobacteria strains.</title>
        <authorList>
            <person name="Klenk H.-P."/>
        </authorList>
    </citation>
    <scope>NUCLEOTIDE SEQUENCE [LARGE SCALE GENOMIC DNA]</scope>
    <source>
        <strain evidence="2 3">GD13</strain>
    </source>
</reference>
<organism evidence="2 3">
    <name type="scientific">Nocardioides massiliensis</name>
    <dbReference type="NCBI Taxonomy" id="1325935"/>
    <lineage>
        <taxon>Bacteria</taxon>
        <taxon>Bacillati</taxon>
        <taxon>Actinomycetota</taxon>
        <taxon>Actinomycetes</taxon>
        <taxon>Propionibacteriales</taxon>
        <taxon>Nocardioidaceae</taxon>
        <taxon>Nocardioides</taxon>
    </lineage>
</organism>
<dbReference type="RefSeq" id="WP_068121952.1">
    <property type="nucleotide sequence ID" value="NZ_JAUSQM010000001.1"/>
</dbReference>
<dbReference type="InterPro" id="IPR029044">
    <property type="entry name" value="Nucleotide-diphossugar_trans"/>
</dbReference>